<feature type="non-terminal residue" evidence="1">
    <location>
        <position position="1"/>
    </location>
</feature>
<comment type="caution">
    <text evidence="1">The sequence shown here is derived from an EMBL/GenBank/DDBJ whole genome shotgun (WGS) entry which is preliminary data.</text>
</comment>
<dbReference type="PANTHER" id="PTHR31389">
    <property type="entry name" value="LD39211P"/>
    <property type="match status" value="1"/>
</dbReference>
<name>A0A814I6L1_9BILA</name>
<sequence>ISNSSSSKKSKTVIEIEVFQSNRIIKQEKSNEFLHAKSSLTSVPDGVITVNEDIQEEPVDNFISDDQWLLRRHIYLAVDFIEKNSALRGFNNLTIYNNWKIDESIRNNFFLQESPEINKIFILNVNSVHWIVLTNINPQAIQQLSMIGMKKWTKSGTFMTVLIIKTTVALLKANKEAFKLYNININKNRINQLFTILESKELEFELLAKKLNLISFKQVINYLKNNESLSDNTKIYTQEINRFLNLSHDNLNIKVNDNFEKYLQQINIENSKILKKDEAKIVFVMASDKTFYETLKHSIKLKNKYFPKRQLVIFDMGMKDNMIEEIKELCKCEVRNFDKNFYSKFSTHFSNLQTYSWKPIIIQEVLNEIEKDTILFYMDTSIKLKSNQIGNLIERTNSYGISTRYLDLKLSCFTDSRMFEWFGETSKQYSDIQTLEANLIVLKKNFLTSLIMKAWVTCAFDENCIAPKGSSIYGGLKNWFKGCHACGCHRFDQDAFTIVNTFFYNFTSQKRPVIALTDEEMLFFDVKRRFYEK</sequence>
<keyword evidence="2" id="KW-1185">Reference proteome</keyword>
<dbReference type="PANTHER" id="PTHR31389:SF4">
    <property type="entry name" value="LD39211P"/>
    <property type="match status" value="1"/>
</dbReference>
<reference evidence="1" key="1">
    <citation type="submission" date="2021-02" db="EMBL/GenBank/DDBJ databases">
        <authorList>
            <person name="Nowell W R."/>
        </authorList>
    </citation>
    <scope>NUCLEOTIDE SEQUENCE</scope>
    <source>
        <strain evidence="1">Ploen Becks lab</strain>
    </source>
</reference>
<dbReference type="Pfam" id="PF07801">
    <property type="entry name" value="DUF1647"/>
    <property type="match status" value="1"/>
</dbReference>
<dbReference type="InterPro" id="IPR012444">
    <property type="entry name" value="DUF1647"/>
</dbReference>
<evidence type="ECO:0000313" key="1">
    <source>
        <dbReference type="EMBL" id="CAF1020303.1"/>
    </source>
</evidence>
<dbReference type="AlphaFoldDB" id="A0A814I6L1"/>
<dbReference type="Proteomes" id="UP000663879">
    <property type="component" value="Unassembled WGS sequence"/>
</dbReference>
<dbReference type="OrthoDB" id="5954868at2759"/>
<protein>
    <submittedName>
        <fullName evidence="1">Uncharacterized protein</fullName>
    </submittedName>
</protein>
<dbReference type="EMBL" id="CAJNOC010004398">
    <property type="protein sequence ID" value="CAF1020303.1"/>
    <property type="molecule type" value="Genomic_DNA"/>
</dbReference>
<accession>A0A814I6L1</accession>
<evidence type="ECO:0000313" key="2">
    <source>
        <dbReference type="Proteomes" id="UP000663879"/>
    </source>
</evidence>
<gene>
    <name evidence="1" type="ORF">OXX778_LOCUS17346</name>
</gene>
<proteinExistence type="predicted"/>
<organism evidence="1 2">
    <name type="scientific">Brachionus calyciflorus</name>
    <dbReference type="NCBI Taxonomy" id="104777"/>
    <lineage>
        <taxon>Eukaryota</taxon>
        <taxon>Metazoa</taxon>
        <taxon>Spiralia</taxon>
        <taxon>Gnathifera</taxon>
        <taxon>Rotifera</taxon>
        <taxon>Eurotatoria</taxon>
        <taxon>Monogononta</taxon>
        <taxon>Pseudotrocha</taxon>
        <taxon>Ploima</taxon>
        <taxon>Brachionidae</taxon>
        <taxon>Brachionus</taxon>
    </lineage>
</organism>